<feature type="transmembrane region" description="Helical" evidence="1">
    <location>
        <begin position="93"/>
        <end position="111"/>
    </location>
</feature>
<sequence length="286" mass="33702">MNFRTFNWLNQKFPQNYILRKPLIGTLIVAVFCYLFTILYKPRHTNSSDPFSYELTMAIYLLALMPPLYFTIRMLKLLPNFKYKSNWSFFKEIAFAFILFLILGVWNYFFGFVMENTEGRWNIYTFLDSVRSTLILGTLPYLLFTIQNSRYLFAGRYETKPDEDDRQKKKSESVHINSKLKKGDISFDPESFLYAESNGNYVAFYFLIGNHIEKEMVRNSIGDIEKQLSETPYLMRTHRAFIVNLKKVNQKKGNSSGYRLKLVGADAELPVSRQHVAMYDKIEQDL</sequence>
<feature type="transmembrane region" description="Helical" evidence="1">
    <location>
        <begin position="21"/>
        <end position="40"/>
    </location>
</feature>
<gene>
    <name evidence="3" type="ORF">DF185_15215</name>
</gene>
<dbReference type="GO" id="GO:0003677">
    <property type="term" value="F:DNA binding"/>
    <property type="evidence" value="ECO:0007669"/>
    <property type="project" value="InterPro"/>
</dbReference>
<dbReference type="PROSITE" id="PS50930">
    <property type="entry name" value="HTH_LYTTR"/>
    <property type="match status" value="1"/>
</dbReference>
<dbReference type="Gene3D" id="2.40.50.1020">
    <property type="entry name" value="LytTr DNA-binding domain"/>
    <property type="match status" value="1"/>
</dbReference>
<dbReference type="OrthoDB" id="1118393at2"/>
<dbReference type="InterPro" id="IPR007492">
    <property type="entry name" value="LytTR_DNA-bd_dom"/>
</dbReference>
<reference evidence="3 4" key="1">
    <citation type="submission" date="2018-05" db="EMBL/GenBank/DDBJ databases">
        <title>Marinifilum breve JC075T sp. nov., a marine bacterium isolated from Yongle Blue Hole in the South China Sea.</title>
        <authorList>
            <person name="Fu T."/>
        </authorList>
    </citation>
    <scope>NUCLEOTIDE SEQUENCE [LARGE SCALE GENOMIC DNA]</scope>
    <source>
        <strain evidence="3 4">JC075</strain>
    </source>
</reference>
<keyword evidence="1" id="KW-0812">Transmembrane</keyword>
<feature type="domain" description="HTH LytTR-type" evidence="2">
    <location>
        <begin position="176"/>
        <end position="286"/>
    </location>
</feature>
<organism evidence="3 4">
    <name type="scientific">Marinifilum breve</name>
    <dbReference type="NCBI Taxonomy" id="2184082"/>
    <lineage>
        <taxon>Bacteria</taxon>
        <taxon>Pseudomonadati</taxon>
        <taxon>Bacteroidota</taxon>
        <taxon>Bacteroidia</taxon>
        <taxon>Marinilabiliales</taxon>
        <taxon>Marinifilaceae</taxon>
    </lineage>
</organism>
<protein>
    <recommendedName>
        <fullName evidence="2">HTH LytTR-type domain-containing protein</fullName>
    </recommendedName>
</protein>
<dbReference type="AlphaFoldDB" id="A0A2V3ZUI3"/>
<evidence type="ECO:0000313" key="4">
    <source>
        <dbReference type="Proteomes" id="UP000248079"/>
    </source>
</evidence>
<dbReference type="Pfam" id="PF04397">
    <property type="entry name" value="LytTR"/>
    <property type="match status" value="1"/>
</dbReference>
<dbReference type="SMART" id="SM00850">
    <property type="entry name" value="LytTR"/>
    <property type="match status" value="1"/>
</dbReference>
<feature type="transmembrane region" description="Helical" evidence="1">
    <location>
        <begin position="123"/>
        <end position="144"/>
    </location>
</feature>
<keyword evidence="4" id="KW-1185">Reference proteome</keyword>
<comment type="caution">
    <text evidence="3">The sequence shown here is derived from an EMBL/GenBank/DDBJ whole genome shotgun (WGS) entry which is preliminary data.</text>
</comment>
<dbReference type="Proteomes" id="UP000248079">
    <property type="component" value="Unassembled WGS sequence"/>
</dbReference>
<evidence type="ECO:0000256" key="1">
    <source>
        <dbReference type="SAM" id="Phobius"/>
    </source>
</evidence>
<feature type="transmembrane region" description="Helical" evidence="1">
    <location>
        <begin position="52"/>
        <end position="72"/>
    </location>
</feature>
<name>A0A2V3ZUI3_9BACT</name>
<keyword evidence="1" id="KW-0472">Membrane</keyword>
<evidence type="ECO:0000313" key="3">
    <source>
        <dbReference type="EMBL" id="PXX98730.1"/>
    </source>
</evidence>
<accession>A0A2V3ZUI3</accession>
<proteinExistence type="predicted"/>
<dbReference type="EMBL" id="QFLI01000007">
    <property type="protein sequence ID" value="PXX98730.1"/>
    <property type="molecule type" value="Genomic_DNA"/>
</dbReference>
<evidence type="ECO:0000259" key="2">
    <source>
        <dbReference type="PROSITE" id="PS50930"/>
    </source>
</evidence>
<keyword evidence="1" id="KW-1133">Transmembrane helix</keyword>